<dbReference type="PANTHER" id="PTHR36512">
    <property type="entry name" value="D-AMINOPEPTIDASE"/>
    <property type="match status" value="1"/>
</dbReference>
<dbReference type="SUPFAM" id="SSF56266">
    <property type="entry name" value="DmpA/ArgJ-like"/>
    <property type="match status" value="1"/>
</dbReference>
<evidence type="ECO:0000313" key="2">
    <source>
        <dbReference type="EMBL" id="KMO25999.1"/>
    </source>
</evidence>
<sequence length="177" mass="17420">AGRGFAVGPARVPIVPAAILFDLLNGGDKGWGRSPPYRDLGYAAADGASAGPVAMGSVGAGLGARTANLKGGLGSASAPVEGTGARVAALVAVNALGRVTVGDGPHFWAAPFEVGDEFGGLGPAAPIPPEAFAWPSKTMPGANTTLAVVATDARLSKAEARRIAVMAQDGLARAIVP</sequence>
<protein>
    <submittedName>
        <fullName evidence="2">Peptidase T4</fullName>
    </submittedName>
</protein>
<evidence type="ECO:0000313" key="3">
    <source>
        <dbReference type="Proteomes" id="UP000035955"/>
    </source>
</evidence>
<gene>
    <name evidence="2" type="ORF">VQ02_34315</name>
</gene>
<comment type="caution">
    <text evidence="2">The sequence shown here is derived from an EMBL/GenBank/DDBJ whole genome shotgun (WGS) entry which is preliminary data.</text>
</comment>
<evidence type="ECO:0000256" key="1">
    <source>
        <dbReference type="ARBA" id="ARBA00007068"/>
    </source>
</evidence>
<reference evidence="2 3" key="1">
    <citation type="submission" date="2015-03" db="EMBL/GenBank/DDBJ databases">
        <title>Genome sequencing of Methylobacterium variabile DSM 16961.</title>
        <authorList>
            <person name="Chaudhry V."/>
            <person name="Patil P.B."/>
        </authorList>
    </citation>
    <scope>NUCLEOTIDE SEQUENCE [LARGE SCALE GENOMIC DNA]</scope>
    <source>
        <strain evidence="2 3">DSM 16961</strain>
    </source>
</reference>
<dbReference type="InterPro" id="IPR005321">
    <property type="entry name" value="Peptidase_S58_DmpA"/>
</dbReference>
<dbReference type="Pfam" id="PF03576">
    <property type="entry name" value="Peptidase_S58"/>
    <property type="match status" value="1"/>
</dbReference>
<dbReference type="RefSeq" id="WP_048448747.1">
    <property type="nucleotide sequence ID" value="NZ_LABY01000516.1"/>
</dbReference>
<dbReference type="Gene3D" id="3.60.70.12">
    <property type="entry name" value="L-amino peptidase D-ALA esterase/amidase"/>
    <property type="match status" value="1"/>
</dbReference>
<dbReference type="Proteomes" id="UP000035955">
    <property type="component" value="Unassembled WGS sequence"/>
</dbReference>
<proteinExistence type="inferred from homology"/>
<dbReference type="GO" id="GO:0004177">
    <property type="term" value="F:aminopeptidase activity"/>
    <property type="evidence" value="ECO:0007669"/>
    <property type="project" value="TreeGrafter"/>
</dbReference>
<comment type="similarity">
    <text evidence="1">Belongs to the peptidase S58 family.</text>
</comment>
<accession>A0A0J6RXB6</accession>
<dbReference type="InterPro" id="IPR016117">
    <property type="entry name" value="ArgJ-like_dom_sf"/>
</dbReference>
<name>A0A0J6RXB6_9HYPH</name>
<dbReference type="EMBL" id="LABY01000516">
    <property type="protein sequence ID" value="KMO25999.1"/>
    <property type="molecule type" value="Genomic_DNA"/>
</dbReference>
<dbReference type="AlphaFoldDB" id="A0A0J6RXB6"/>
<feature type="non-terminal residue" evidence="2">
    <location>
        <position position="177"/>
    </location>
</feature>
<dbReference type="PANTHER" id="PTHR36512:SF3">
    <property type="entry name" value="BLR5678 PROTEIN"/>
    <property type="match status" value="1"/>
</dbReference>
<keyword evidence="3" id="KW-1185">Reference proteome</keyword>
<feature type="non-terminal residue" evidence="2">
    <location>
        <position position="1"/>
    </location>
</feature>
<organism evidence="2 3">
    <name type="scientific">Methylobacterium variabile</name>
    <dbReference type="NCBI Taxonomy" id="298794"/>
    <lineage>
        <taxon>Bacteria</taxon>
        <taxon>Pseudomonadati</taxon>
        <taxon>Pseudomonadota</taxon>
        <taxon>Alphaproteobacteria</taxon>
        <taxon>Hyphomicrobiales</taxon>
        <taxon>Methylobacteriaceae</taxon>
        <taxon>Methylobacterium</taxon>
    </lineage>
</organism>